<dbReference type="EMBL" id="CP144373">
    <property type="protein sequence ID" value="XCH46978.1"/>
    <property type="molecule type" value="Genomic_DNA"/>
</dbReference>
<organism evidence="1">
    <name type="scientific">Thermodesulfovibrio autotrophicus</name>
    <dbReference type="NCBI Taxonomy" id="3118333"/>
    <lineage>
        <taxon>Bacteria</taxon>
        <taxon>Pseudomonadati</taxon>
        <taxon>Nitrospirota</taxon>
        <taxon>Thermodesulfovibrionia</taxon>
        <taxon>Thermodesulfovibrionales</taxon>
        <taxon>Thermodesulfovibrionaceae</taxon>
        <taxon>Thermodesulfovibrio</taxon>
    </lineage>
</organism>
<proteinExistence type="predicted"/>
<reference evidence="1" key="1">
    <citation type="submission" date="2024-01" db="EMBL/GenBank/DDBJ databases">
        <title>The first autotrophic representatives of the genus Thermodesulfovibrio.</title>
        <authorList>
            <person name="Maltseva A.I."/>
            <person name="Elcheninov A.G."/>
            <person name="Kublanov I.V."/>
            <person name="Lebedinsky A.V."/>
            <person name="Frolov E.N."/>
        </authorList>
    </citation>
    <scope>NUCLEOTIDE SEQUENCE</scope>
    <source>
        <strain evidence="1">3907-1M</strain>
    </source>
</reference>
<dbReference type="RefSeq" id="WP_353684504.1">
    <property type="nucleotide sequence ID" value="NZ_CP144373.1"/>
</dbReference>
<accession>A0AAU8GWR4</accession>
<name>A0AAU8GWR4_9BACT</name>
<gene>
    <name evidence="1" type="ORF">V4D30_01555</name>
</gene>
<protein>
    <submittedName>
        <fullName evidence="1">Uncharacterized protein</fullName>
    </submittedName>
</protein>
<dbReference type="AlphaFoldDB" id="A0AAU8GWR4"/>
<evidence type="ECO:0000313" key="1">
    <source>
        <dbReference type="EMBL" id="XCH46978.1"/>
    </source>
</evidence>
<dbReference type="KEGG" id="taut:V4D30_01555"/>
<sequence length="71" mass="8466">MKYLRRICFCRGSDYYRADGKNPSLYSRLMPMNSDRFLTENSMARHKTLDKCHLEDKLTEIIKEKIYKKGG</sequence>